<feature type="region of interest" description="Disordered" evidence="1">
    <location>
        <begin position="1"/>
        <end position="106"/>
    </location>
</feature>
<sequence>MPRKERILSVKSSAEVSSAALAGCSKSDEKIEKAAEKHAETHRTQSSEFEKMSAEPQKTPAPESSTRSKVPPPEARPKPPKRYVEQEPESNLKSWNLVKDEKVSFD</sequence>
<evidence type="ECO:0000313" key="2">
    <source>
        <dbReference type="EMBL" id="KHJ86150.1"/>
    </source>
</evidence>
<dbReference type="AlphaFoldDB" id="A0A0B1SSK9"/>
<evidence type="ECO:0000313" key="3">
    <source>
        <dbReference type="Proteomes" id="UP000053660"/>
    </source>
</evidence>
<evidence type="ECO:0000256" key="1">
    <source>
        <dbReference type="SAM" id="MobiDB-lite"/>
    </source>
</evidence>
<proteinExistence type="predicted"/>
<name>A0A0B1SSK9_OESDE</name>
<dbReference type="EMBL" id="KN561384">
    <property type="protein sequence ID" value="KHJ86150.1"/>
    <property type="molecule type" value="Genomic_DNA"/>
</dbReference>
<feature type="compositionally biased region" description="Basic and acidic residues" evidence="1">
    <location>
        <begin position="26"/>
        <end position="53"/>
    </location>
</feature>
<feature type="compositionally biased region" description="Low complexity" evidence="1">
    <location>
        <begin position="9"/>
        <end position="22"/>
    </location>
</feature>
<gene>
    <name evidence="2" type="ORF">OESDEN_14108</name>
</gene>
<organism evidence="2 3">
    <name type="scientific">Oesophagostomum dentatum</name>
    <name type="common">Nodular worm</name>
    <dbReference type="NCBI Taxonomy" id="61180"/>
    <lineage>
        <taxon>Eukaryota</taxon>
        <taxon>Metazoa</taxon>
        <taxon>Ecdysozoa</taxon>
        <taxon>Nematoda</taxon>
        <taxon>Chromadorea</taxon>
        <taxon>Rhabditida</taxon>
        <taxon>Rhabditina</taxon>
        <taxon>Rhabditomorpha</taxon>
        <taxon>Strongyloidea</taxon>
        <taxon>Strongylidae</taxon>
        <taxon>Oesophagostomum</taxon>
    </lineage>
</organism>
<protein>
    <submittedName>
        <fullName evidence="2">Uncharacterized protein</fullName>
    </submittedName>
</protein>
<keyword evidence="3" id="KW-1185">Reference proteome</keyword>
<dbReference type="Proteomes" id="UP000053660">
    <property type="component" value="Unassembled WGS sequence"/>
</dbReference>
<accession>A0A0B1SSK9</accession>
<reference evidence="2 3" key="1">
    <citation type="submission" date="2014-03" db="EMBL/GenBank/DDBJ databases">
        <title>Draft genome of the hookworm Oesophagostomum dentatum.</title>
        <authorList>
            <person name="Mitreva M."/>
        </authorList>
    </citation>
    <scope>NUCLEOTIDE SEQUENCE [LARGE SCALE GENOMIC DNA]</scope>
    <source>
        <strain evidence="2 3">OD-Hann</strain>
    </source>
</reference>